<dbReference type="EMBL" id="BOSL01000019">
    <property type="protein sequence ID" value="GIP55478.1"/>
    <property type="molecule type" value="Genomic_DNA"/>
</dbReference>
<feature type="compositionally biased region" description="Polar residues" evidence="1">
    <location>
        <begin position="142"/>
        <end position="151"/>
    </location>
</feature>
<evidence type="ECO:0000313" key="4">
    <source>
        <dbReference type="EMBL" id="GIP55478.1"/>
    </source>
</evidence>
<comment type="caution">
    <text evidence="4">The sequence shown here is derived from an EMBL/GenBank/DDBJ whole genome shotgun (WGS) entry which is preliminary data.</text>
</comment>
<proteinExistence type="predicted"/>
<evidence type="ECO:0000256" key="1">
    <source>
        <dbReference type="SAM" id="MobiDB-lite"/>
    </source>
</evidence>
<feature type="domain" description="Copper amine oxidase-like N-terminal" evidence="3">
    <location>
        <begin position="60"/>
        <end position="94"/>
    </location>
</feature>
<dbReference type="RefSeq" id="WP_244861669.1">
    <property type="nucleotide sequence ID" value="NZ_BOSL01000019.1"/>
</dbReference>
<accession>A0ABQ4MHM6</accession>
<gene>
    <name evidence="4" type="ORF">J42TS3_45130</name>
</gene>
<name>A0ABQ4MHM6_9BACL</name>
<dbReference type="Pfam" id="PF07833">
    <property type="entry name" value="Cu_amine_oxidN1"/>
    <property type="match status" value="1"/>
</dbReference>
<reference evidence="4 5" key="1">
    <citation type="submission" date="2021-03" db="EMBL/GenBank/DDBJ databases">
        <title>Antimicrobial resistance genes in bacteria isolated from Japanese honey, and their potential for conferring macrolide and lincosamide resistance in the American foulbrood pathogen Paenibacillus larvae.</title>
        <authorList>
            <person name="Okamoto M."/>
            <person name="Kumagai M."/>
            <person name="Kanamori H."/>
            <person name="Takamatsu D."/>
        </authorList>
    </citation>
    <scope>NUCLEOTIDE SEQUENCE [LARGE SCALE GENOMIC DNA]</scope>
    <source>
        <strain evidence="4 5">J42TS3</strain>
    </source>
</reference>
<evidence type="ECO:0000256" key="2">
    <source>
        <dbReference type="SAM" id="SignalP"/>
    </source>
</evidence>
<dbReference type="InterPro" id="IPR012854">
    <property type="entry name" value="Cu_amine_oxidase-like_N"/>
</dbReference>
<organism evidence="4 5">
    <name type="scientific">Paenibacillus vini</name>
    <dbReference type="NCBI Taxonomy" id="1476024"/>
    <lineage>
        <taxon>Bacteria</taxon>
        <taxon>Bacillati</taxon>
        <taxon>Bacillota</taxon>
        <taxon>Bacilli</taxon>
        <taxon>Bacillales</taxon>
        <taxon>Paenibacillaceae</taxon>
        <taxon>Paenibacillus</taxon>
    </lineage>
</organism>
<keyword evidence="5" id="KW-1185">Reference proteome</keyword>
<feature type="signal peptide" evidence="2">
    <location>
        <begin position="1"/>
        <end position="25"/>
    </location>
</feature>
<keyword evidence="2" id="KW-0732">Signal</keyword>
<protein>
    <recommendedName>
        <fullName evidence="3">Copper amine oxidase-like N-terminal domain-containing protein</fullName>
    </recommendedName>
</protein>
<feature type="region of interest" description="Disordered" evidence="1">
    <location>
        <begin position="94"/>
        <end position="151"/>
    </location>
</feature>
<evidence type="ECO:0000259" key="3">
    <source>
        <dbReference type="Pfam" id="PF07833"/>
    </source>
</evidence>
<feature type="chain" id="PRO_5045591319" description="Copper amine oxidase-like N-terminal domain-containing protein" evidence="2">
    <location>
        <begin position="26"/>
        <end position="227"/>
    </location>
</feature>
<dbReference type="Proteomes" id="UP000679992">
    <property type="component" value="Unassembled WGS sequence"/>
</dbReference>
<sequence>MVKKKWVAGATIIGMLTTGAAGVYAGSNLQEIKAYLNTSLGIVVNDKDFKPVDSKGKVLTPITYNNTTYLPVRAVSEALQVPVEFDAANNKVRIGSSGGSSASPVVTPPPTQTEPPATSGSSSKRPQHLPSDFPLPADFKTTHLNDTSSGGKKSVLMIYKTKEDAKKLNELYSDYLKKRSYADVLNASTESSVSLMGESTKESSMISSGSERDAEGYIEVTINWSEL</sequence>
<evidence type="ECO:0000313" key="5">
    <source>
        <dbReference type="Proteomes" id="UP000679992"/>
    </source>
</evidence>